<comment type="caution">
    <text evidence="3">The sequence shown here is derived from an EMBL/GenBank/DDBJ whole genome shotgun (WGS) entry which is preliminary data.</text>
</comment>
<reference evidence="3 4" key="1">
    <citation type="submission" date="2018-02" db="EMBL/GenBank/DDBJ databases">
        <title>Genomic Encyclopedia of Archaeal and Bacterial Type Strains, Phase II (KMG-II): from individual species to whole genera.</title>
        <authorList>
            <person name="Goeker M."/>
        </authorList>
    </citation>
    <scope>NUCLEOTIDE SEQUENCE [LARGE SCALE GENOMIC DNA]</scope>
    <source>
        <strain evidence="3 4">DSM 3808</strain>
    </source>
</reference>
<keyword evidence="4" id="KW-1185">Reference proteome</keyword>
<keyword evidence="2" id="KW-0812">Transmembrane</keyword>
<evidence type="ECO:0000256" key="1">
    <source>
        <dbReference type="SAM" id="MobiDB-lite"/>
    </source>
</evidence>
<accession>A0A2S6HZ02</accession>
<evidence type="ECO:0000313" key="4">
    <source>
        <dbReference type="Proteomes" id="UP000237749"/>
    </source>
</evidence>
<name>A0A2S6HZ02_9FIRM</name>
<proteinExistence type="predicted"/>
<gene>
    <name evidence="3" type="ORF">BXY41_101435</name>
</gene>
<sequence length="230" mass="24537">MSETNSSTETGTQRVRKPRKPKKSQIPFALLLTALIIAFGFYLGQGSNKLPVYWIFGIAFGYILQRSRFCFTAAFRDPCITGSTSVTRAVLVAAAVSSVGFVAIKYASAMGGGDSNLNMAGVSPIGLPLMIGAVLFGIGMVIAGGCASGTLMRVGEGFLMQMLSLVFFIAGSVWGAHDMGFWGKLNTNAPKIFLPDVFGWFGAIVVQGLIIVLLYIAAVKWQQKKMGSIE</sequence>
<dbReference type="AlphaFoldDB" id="A0A2S6HZ02"/>
<evidence type="ECO:0000256" key="2">
    <source>
        <dbReference type="SAM" id="Phobius"/>
    </source>
</evidence>
<evidence type="ECO:0000313" key="3">
    <source>
        <dbReference type="EMBL" id="PPK83372.1"/>
    </source>
</evidence>
<feature type="transmembrane region" description="Helical" evidence="2">
    <location>
        <begin position="86"/>
        <end position="107"/>
    </location>
</feature>
<feature type="transmembrane region" description="Helical" evidence="2">
    <location>
        <begin position="197"/>
        <end position="218"/>
    </location>
</feature>
<dbReference type="EMBL" id="PTJA01000001">
    <property type="protein sequence ID" value="PPK83372.1"/>
    <property type="molecule type" value="Genomic_DNA"/>
</dbReference>
<organism evidence="3 4">
    <name type="scientific">Lacrimispora xylanisolvens</name>
    <dbReference type="NCBI Taxonomy" id="384636"/>
    <lineage>
        <taxon>Bacteria</taxon>
        <taxon>Bacillati</taxon>
        <taxon>Bacillota</taxon>
        <taxon>Clostridia</taxon>
        <taxon>Lachnospirales</taxon>
        <taxon>Lachnospiraceae</taxon>
        <taxon>Lacrimispora</taxon>
    </lineage>
</organism>
<dbReference type="InterPro" id="IPR007272">
    <property type="entry name" value="Sulf_transp_TsuA/YedE"/>
</dbReference>
<feature type="transmembrane region" description="Helical" evidence="2">
    <location>
        <begin position="158"/>
        <end position="177"/>
    </location>
</feature>
<feature type="region of interest" description="Disordered" evidence="1">
    <location>
        <begin position="1"/>
        <end position="21"/>
    </location>
</feature>
<feature type="transmembrane region" description="Helical" evidence="2">
    <location>
        <begin position="127"/>
        <end position="146"/>
    </location>
</feature>
<dbReference type="RefSeq" id="WP_170072148.1">
    <property type="nucleotide sequence ID" value="NZ_PTJA01000001.1"/>
</dbReference>
<feature type="transmembrane region" description="Helical" evidence="2">
    <location>
        <begin position="50"/>
        <end position="65"/>
    </location>
</feature>
<keyword evidence="2" id="KW-1133">Transmembrane helix</keyword>
<protein>
    <submittedName>
        <fullName evidence="3">Uncharacterized protein</fullName>
    </submittedName>
</protein>
<feature type="transmembrane region" description="Helical" evidence="2">
    <location>
        <begin position="26"/>
        <end position="44"/>
    </location>
</feature>
<dbReference type="Proteomes" id="UP000237749">
    <property type="component" value="Unassembled WGS sequence"/>
</dbReference>
<dbReference type="Pfam" id="PF04143">
    <property type="entry name" value="Sulf_transp"/>
    <property type="match status" value="1"/>
</dbReference>
<feature type="compositionally biased region" description="Polar residues" evidence="1">
    <location>
        <begin position="1"/>
        <end position="13"/>
    </location>
</feature>
<keyword evidence="2" id="KW-0472">Membrane</keyword>